<dbReference type="Pfam" id="PF13560">
    <property type="entry name" value="HTH_31"/>
    <property type="match status" value="1"/>
</dbReference>
<gene>
    <name evidence="3" type="ORF">CFL01nite_07360</name>
    <name evidence="2" type="ORF">CFLV_01870</name>
</gene>
<dbReference type="OrthoDB" id="4420778at2"/>
<dbReference type="Proteomes" id="UP000315353">
    <property type="component" value="Unassembled WGS sequence"/>
</dbReference>
<evidence type="ECO:0000313" key="3">
    <source>
        <dbReference type="EMBL" id="GEB97241.1"/>
    </source>
</evidence>
<dbReference type="InterPro" id="IPR010982">
    <property type="entry name" value="Lambda_DNA-bd_dom_sf"/>
</dbReference>
<reference evidence="2 4" key="1">
    <citation type="submission" date="2014-08" db="EMBL/GenBank/DDBJ databases">
        <title>Complete genome sequence of Corynebacterium flavescens OJ8(T)(=DSM 20296(T)), isolated from cheese.</title>
        <authorList>
            <person name="Ruckert C."/>
            <person name="Albersmeier A."/>
            <person name="Winkler A."/>
            <person name="Kalinowski J."/>
        </authorList>
    </citation>
    <scope>NUCLEOTIDE SEQUENCE [LARGE SCALE GENOMIC DNA]</scope>
    <source>
        <strain evidence="2 4">OJ8</strain>
    </source>
</reference>
<name>A0A1L7CJM1_CORFL</name>
<dbReference type="EMBL" id="BJNB01000007">
    <property type="protein sequence ID" value="GEB97241.1"/>
    <property type="molecule type" value="Genomic_DNA"/>
</dbReference>
<dbReference type="SMART" id="SM00530">
    <property type="entry name" value="HTH_XRE"/>
    <property type="match status" value="1"/>
</dbReference>
<dbReference type="AlphaFoldDB" id="A0A1L7CJM1"/>
<dbReference type="GO" id="GO:0003677">
    <property type="term" value="F:DNA binding"/>
    <property type="evidence" value="ECO:0007669"/>
    <property type="project" value="InterPro"/>
</dbReference>
<dbReference type="EMBL" id="CP009246">
    <property type="protein sequence ID" value="APT86062.1"/>
    <property type="molecule type" value="Genomic_DNA"/>
</dbReference>
<dbReference type="Proteomes" id="UP000185479">
    <property type="component" value="Chromosome"/>
</dbReference>
<dbReference type="InterPro" id="IPR001387">
    <property type="entry name" value="Cro/C1-type_HTH"/>
</dbReference>
<organism evidence="2 4">
    <name type="scientific">Corynebacterium flavescens</name>
    <dbReference type="NCBI Taxonomy" id="28028"/>
    <lineage>
        <taxon>Bacteria</taxon>
        <taxon>Bacillati</taxon>
        <taxon>Actinomycetota</taxon>
        <taxon>Actinomycetes</taxon>
        <taxon>Mycobacteriales</taxon>
        <taxon>Corynebacteriaceae</taxon>
        <taxon>Corynebacterium</taxon>
    </lineage>
</organism>
<feature type="domain" description="HTH cro/C1-type" evidence="1">
    <location>
        <begin position="28"/>
        <end position="82"/>
    </location>
</feature>
<sequence>MSEVHRPRHKQGKPAGDNPALIALGAQFAQRRRELGILQQELADAAGVSRSTLHTIEHGAAGVRWEKVFAVAHALGLEMVFIPQEDAARKDSEA</sequence>
<dbReference type="Gene3D" id="1.10.260.40">
    <property type="entry name" value="lambda repressor-like DNA-binding domains"/>
    <property type="match status" value="1"/>
</dbReference>
<reference evidence="3 5" key="2">
    <citation type="submission" date="2019-06" db="EMBL/GenBank/DDBJ databases">
        <title>Whole genome shotgun sequence of Corynebacterium flavescens NBRC 14136.</title>
        <authorList>
            <person name="Hosoyama A."/>
            <person name="Uohara A."/>
            <person name="Ohji S."/>
            <person name="Ichikawa N."/>
        </authorList>
    </citation>
    <scope>NUCLEOTIDE SEQUENCE [LARGE SCALE GENOMIC DNA]</scope>
    <source>
        <strain evidence="3 5">NBRC 14136</strain>
    </source>
</reference>
<keyword evidence="4" id="KW-1185">Reference proteome</keyword>
<proteinExistence type="predicted"/>
<dbReference type="CDD" id="cd00093">
    <property type="entry name" value="HTH_XRE"/>
    <property type="match status" value="1"/>
</dbReference>
<evidence type="ECO:0000313" key="4">
    <source>
        <dbReference type="Proteomes" id="UP000185479"/>
    </source>
</evidence>
<dbReference type="GeneID" id="82879469"/>
<dbReference type="RefSeq" id="WP_075729064.1">
    <property type="nucleotide sequence ID" value="NZ_BJNB01000007.1"/>
</dbReference>
<protein>
    <submittedName>
        <fullName evidence="2">XRE family transcriptional regulator</fullName>
    </submittedName>
</protein>
<evidence type="ECO:0000313" key="2">
    <source>
        <dbReference type="EMBL" id="APT86062.1"/>
    </source>
</evidence>
<dbReference type="SUPFAM" id="SSF47413">
    <property type="entry name" value="lambda repressor-like DNA-binding domains"/>
    <property type="match status" value="1"/>
</dbReference>
<dbReference type="STRING" id="28028.CFLV_01870"/>
<accession>A0A1L7CJM1</accession>
<dbReference type="PROSITE" id="PS50943">
    <property type="entry name" value="HTH_CROC1"/>
    <property type="match status" value="1"/>
</dbReference>
<dbReference type="KEGG" id="cfc:CFLV_01870"/>
<evidence type="ECO:0000313" key="5">
    <source>
        <dbReference type="Proteomes" id="UP000315353"/>
    </source>
</evidence>
<evidence type="ECO:0000259" key="1">
    <source>
        <dbReference type="PROSITE" id="PS50943"/>
    </source>
</evidence>